<evidence type="ECO:0000313" key="2">
    <source>
        <dbReference type="EMBL" id="EMS55180.1"/>
    </source>
</evidence>
<feature type="region of interest" description="Disordered" evidence="1">
    <location>
        <begin position="58"/>
        <end position="96"/>
    </location>
</feature>
<accession>M7ZS39</accession>
<dbReference type="AlphaFoldDB" id="M7ZS39"/>
<reference evidence="2" key="1">
    <citation type="journal article" date="2013" name="Nature">
        <title>Draft genome of the wheat A-genome progenitor Triticum urartu.</title>
        <authorList>
            <person name="Ling H.Q."/>
            <person name="Zhao S."/>
            <person name="Liu D."/>
            <person name="Wang J."/>
            <person name="Sun H."/>
            <person name="Zhang C."/>
            <person name="Fan H."/>
            <person name="Li D."/>
            <person name="Dong L."/>
            <person name="Tao Y."/>
            <person name="Gao C."/>
            <person name="Wu H."/>
            <person name="Li Y."/>
            <person name="Cui Y."/>
            <person name="Guo X."/>
            <person name="Zheng S."/>
            <person name="Wang B."/>
            <person name="Yu K."/>
            <person name="Liang Q."/>
            <person name="Yang W."/>
            <person name="Lou X."/>
            <person name="Chen J."/>
            <person name="Feng M."/>
            <person name="Jian J."/>
            <person name="Zhang X."/>
            <person name="Luo G."/>
            <person name="Jiang Y."/>
            <person name="Liu J."/>
            <person name="Wang Z."/>
            <person name="Sha Y."/>
            <person name="Zhang B."/>
            <person name="Wu H."/>
            <person name="Tang D."/>
            <person name="Shen Q."/>
            <person name="Xue P."/>
            <person name="Zou S."/>
            <person name="Wang X."/>
            <person name="Liu X."/>
            <person name="Wang F."/>
            <person name="Yang Y."/>
            <person name="An X."/>
            <person name="Dong Z."/>
            <person name="Zhang K."/>
            <person name="Zhang X."/>
            <person name="Luo M.C."/>
            <person name="Dvorak J."/>
            <person name="Tong Y."/>
            <person name="Wang J."/>
            <person name="Yang H."/>
            <person name="Li Z."/>
            <person name="Wang D."/>
            <person name="Zhang A."/>
            <person name="Wang J."/>
        </authorList>
    </citation>
    <scope>NUCLEOTIDE SEQUENCE</scope>
</reference>
<evidence type="ECO:0000256" key="1">
    <source>
        <dbReference type="SAM" id="MobiDB-lite"/>
    </source>
</evidence>
<name>M7ZS39_TRIUA</name>
<gene>
    <name evidence="2" type="ORF">TRIUR3_20957</name>
</gene>
<sequence>MALGDGSPTRFVEVPDVHEVDGRRSRHRASRYLPGLKNRRGTRFVEVLDVHEVDGRRSRHRASRKGSGAWSLGLSLQGGGPATRGPTTGVVQQGDDDGARLVADLVGRQRRGAVEWRPWQMGAARSSNLLLVTGADKARGGEASRLREQRGRPSRACWWPCGRDGGEEADGLRPGS</sequence>
<proteinExistence type="predicted"/>
<dbReference type="EMBL" id="KD173388">
    <property type="protein sequence ID" value="EMS55180.1"/>
    <property type="molecule type" value="Genomic_DNA"/>
</dbReference>
<feature type="compositionally biased region" description="Basic and acidic residues" evidence="1">
    <location>
        <begin position="138"/>
        <end position="151"/>
    </location>
</feature>
<feature type="region of interest" description="Disordered" evidence="1">
    <location>
        <begin position="138"/>
        <end position="176"/>
    </location>
</feature>
<organism evidence="2">
    <name type="scientific">Triticum urartu</name>
    <name type="common">Red wild einkorn</name>
    <name type="synonym">Crithodium urartu</name>
    <dbReference type="NCBI Taxonomy" id="4572"/>
    <lineage>
        <taxon>Eukaryota</taxon>
        <taxon>Viridiplantae</taxon>
        <taxon>Streptophyta</taxon>
        <taxon>Embryophyta</taxon>
        <taxon>Tracheophyta</taxon>
        <taxon>Spermatophyta</taxon>
        <taxon>Magnoliopsida</taxon>
        <taxon>Liliopsida</taxon>
        <taxon>Poales</taxon>
        <taxon>Poaceae</taxon>
        <taxon>BOP clade</taxon>
        <taxon>Pooideae</taxon>
        <taxon>Triticodae</taxon>
        <taxon>Triticeae</taxon>
        <taxon>Triticinae</taxon>
        <taxon>Triticum</taxon>
    </lineage>
</organism>
<protein>
    <submittedName>
        <fullName evidence="2">Uncharacterized protein</fullName>
    </submittedName>
</protein>